<keyword evidence="3" id="KW-1185">Reference proteome</keyword>
<dbReference type="SUPFAM" id="SSF47413">
    <property type="entry name" value="lambda repressor-like DNA-binding domains"/>
    <property type="match status" value="1"/>
</dbReference>
<dbReference type="RefSeq" id="WP_122182237.1">
    <property type="nucleotide sequence ID" value="NZ_RFFJ01000007.1"/>
</dbReference>
<dbReference type="Gene3D" id="1.10.260.40">
    <property type="entry name" value="lambda repressor-like DNA-binding domains"/>
    <property type="match status" value="1"/>
</dbReference>
<sequence length="50" mass="5634">MNDDSSPGDRLRELRRARGLTQEGLAERANLSLGVVKKLERGGGARRERW</sequence>
<dbReference type="CDD" id="cd00093">
    <property type="entry name" value="HTH_XRE"/>
    <property type="match status" value="1"/>
</dbReference>
<dbReference type="GO" id="GO:0003677">
    <property type="term" value="F:DNA binding"/>
    <property type="evidence" value="ECO:0007669"/>
    <property type="project" value="InterPro"/>
</dbReference>
<protein>
    <submittedName>
        <fullName evidence="2">XRE family transcriptional regulator</fullName>
    </submittedName>
</protein>
<dbReference type="AlphaFoldDB" id="A0A3M2M7M5"/>
<dbReference type="InterPro" id="IPR001387">
    <property type="entry name" value="Cro/C1-type_HTH"/>
</dbReference>
<proteinExistence type="predicted"/>
<dbReference type="InterPro" id="IPR010982">
    <property type="entry name" value="Lambda_DNA-bd_dom_sf"/>
</dbReference>
<evidence type="ECO:0000313" key="2">
    <source>
        <dbReference type="EMBL" id="RMI45606.1"/>
    </source>
</evidence>
<organism evidence="2 3">
    <name type="scientific">Streptomyces triticirhizae</name>
    <dbReference type="NCBI Taxonomy" id="2483353"/>
    <lineage>
        <taxon>Bacteria</taxon>
        <taxon>Bacillati</taxon>
        <taxon>Actinomycetota</taxon>
        <taxon>Actinomycetes</taxon>
        <taxon>Kitasatosporales</taxon>
        <taxon>Streptomycetaceae</taxon>
        <taxon>Streptomyces</taxon>
    </lineage>
</organism>
<dbReference type="Proteomes" id="UP000278673">
    <property type="component" value="Unassembled WGS sequence"/>
</dbReference>
<accession>A0A3M2M7M5</accession>
<feature type="domain" description="HTH cro/C1-type" evidence="1">
    <location>
        <begin position="11"/>
        <end position="42"/>
    </location>
</feature>
<gene>
    <name evidence="2" type="ORF">EBN88_03075</name>
</gene>
<dbReference type="Pfam" id="PF13560">
    <property type="entry name" value="HTH_31"/>
    <property type="match status" value="1"/>
</dbReference>
<evidence type="ECO:0000259" key="1">
    <source>
        <dbReference type="PROSITE" id="PS50943"/>
    </source>
</evidence>
<dbReference type="EMBL" id="RFFJ01000007">
    <property type="protein sequence ID" value="RMI45606.1"/>
    <property type="molecule type" value="Genomic_DNA"/>
</dbReference>
<name>A0A3M2M7M5_9ACTN</name>
<reference evidence="2 3" key="1">
    <citation type="submission" date="2018-10" db="EMBL/GenBank/DDBJ databases">
        <title>Isolation, diversity and antifungal activity of actinobacteria from wheat.</title>
        <authorList>
            <person name="Han C."/>
        </authorList>
    </citation>
    <scope>NUCLEOTIDE SEQUENCE [LARGE SCALE GENOMIC DNA]</scope>
    <source>
        <strain evidence="2 3">NEAU-YY642</strain>
    </source>
</reference>
<evidence type="ECO:0000313" key="3">
    <source>
        <dbReference type="Proteomes" id="UP000278673"/>
    </source>
</evidence>
<comment type="caution">
    <text evidence="2">The sequence shown here is derived from an EMBL/GenBank/DDBJ whole genome shotgun (WGS) entry which is preliminary data.</text>
</comment>
<dbReference type="PROSITE" id="PS50943">
    <property type="entry name" value="HTH_CROC1"/>
    <property type="match status" value="1"/>
</dbReference>